<comment type="caution">
    <text evidence="4">The sequence shown here is derived from an EMBL/GenBank/DDBJ whole genome shotgun (WGS) entry which is preliminary data.</text>
</comment>
<evidence type="ECO:0000259" key="3">
    <source>
        <dbReference type="SMART" id="SM00470"/>
    </source>
</evidence>
<evidence type="ECO:0000256" key="2">
    <source>
        <dbReference type="ARBA" id="ARBA00022829"/>
    </source>
</evidence>
<accession>A0A4R7YTK0</accession>
<evidence type="ECO:0000313" key="5">
    <source>
        <dbReference type="Proteomes" id="UP000294697"/>
    </source>
</evidence>
<dbReference type="SMART" id="SM00470">
    <property type="entry name" value="ParB"/>
    <property type="match status" value="1"/>
</dbReference>
<dbReference type="GO" id="GO:0007059">
    <property type="term" value="P:chromosome segregation"/>
    <property type="evidence" value="ECO:0007669"/>
    <property type="project" value="UniProtKB-KW"/>
</dbReference>
<dbReference type="PANTHER" id="PTHR33375:SF1">
    <property type="entry name" value="CHROMOSOME-PARTITIONING PROTEIN PARB-RELATED"/>
    <property type="match status" value="1"/>
</dbReference>
<comment type="similarity">
    <text evidence="1">Belongs to the ParB family.</text>
</comment>
<feature type="domain" description="ParB-like N-terminal" evidence="3">
    <location>
        <begin position="9"/>
        <end position="100"/>
    </location>
</feature>
<dbReference type="Pfam" id="PF17762">
    <property type="entry name" value="HTH_ParB"/>
    <property type="match status" value="1"/>
</dbReference>
<dbReference type="SUPFAM" id="SSF109709">
    <property type="entry name" value="KorB DNA-binding domain-like"/>
    <property type="match status" value="1"/>
</dbReference>
<dbReference type="EMBL" id="SODA01000038">
    <property type="protein sequence ID" value="TDV98273.1"/>
    <property type="molecule type" value="Genomic_DNA"/>
</dbReference>
<dbReference type="Gene3D" id="1.10.10.2830">
    <property type="match status" value="1"/>
</dbReference>
<dbReference type="NCBIfam" id="TIGR00180">
    <property type="entry name" value="parB_part"/>
    <property type="match status" value="1"/>
</dbReference>
<dbReference type="GO" id="GO:0003677">
    <property type="term" value="F:DNA binding"/>
    <property type="evidence" value="ECO:0007669"/>
    <property type="project" value="InterPro"/>
</dbReference>
<dbReference type="Proteomes" id="UP000294697">
    <property type="component" value="Unassembled WGS sequence"/>
</dbReference>
<organism evidence="4 5">
    <name type="scientific">Halanaerobium saccharolyticum</name>
    <dbReference type="NCBI Taxonomy" id="43595"/>
    <lineage>
        <taxon>Bacteria</taxon>
        <taxon>Bacillati</taxon>
        <taxon>Bacillota</taxon>
        <taxon>Clostridia</taxon>
        <taxon>Halanaerobiales</taxon>
        <taxon>Halanaerobiaceae</taxon>
        <taxon>Halanaerobium</taxon>
    </lineage>
</organism>
<dbReference type="InterPro" id="IPR003115">
    <property type="entry name" value="ParB_N"/>
</dbReference>
<protein>
    <submittedName>
        <fullName evidence="4">ParB/RepB/Spo0J family partition protein</fullName>
    </submittedName>
</protein>
<dbReference type="Gene3D" id="3.90.1530.30">
    <property type="match status" value="1"/>
</dbReference>
<dbReference type="GO" id="GO:0005694">
    <property type="term" value="C:chromosome"/>
    <property type="evidence" value="ECO:0007669"/>
    <property type="project" value="TreeGrafter"/>
</dbReference>
<name>A0A4R7YTK0_9FIRM</name>
<dbReference type="SUPFAM" id="SSF110849">
    <property type="entry name" value="ParB/Sulfiredoxin"/>
    <property type="match status" value="1"/>
</dbReference>
<sequence length="315" mass="36368">MGGLEMKYKEISLRDIESRPDQVRQNFSEARIDSLAKSIAEVGQLQPIVVQKKDDHYLLIAGERRLRAVKKDEQEKIAAVILESEVSPEKFRQIQLIENLQRQDLNPLERATSINKFMEANNLSKKDAAEKLGVARTTLTLWLNILEMKEKYQKEVLKEDSPITLSHLSLAHALSSKTGDPSKANQLLDAVIKHNLSRKETQAVIDLFYKYLHLPVEEAVSAVLLKRERMKMKEYWDDGSDQKSHNPVRKLFRSFSNINDNLEEYMEEEGDLPEEDKEELLDEFLYLYQIMGILIPDLKDKSLESLVTDIKTKAK</sequence>
<reference evidence="4 5" key="1">
    <citation type="submission" date="2019-03" db="EMBL/GenBank/DDBJ databases">
        <title>Subsurface microbial communities from deep shales in Ohio and West Virginia, USA.</title>
        <authorList>
            <person name="Wrighton K."/>
        </authorList>
    </citation>
    <scope>NUCLEOTIDE SEQUENCE [LARGE SCALE GENOMIC DNA]</scope>
    <source>
        <strain evidence="4 5">MSL9.2</strain>
    </source>
</reference>
<dbReference type="InterPro" id="IPR041468">
    <property type="entry name" value="HTH_ParB/Spo0J"/>
</dbReference>
<evidence type="ECO:0000256" key="1">
    <source>
        <dbReference type="ARBA" id="ARBA00006295"/>
    </source>
</evidence>
<evidence type="ECO:0000313" key="4">
    <source>
        <dbReference type="EMBL" id="TDV98273.1"/>
    </source>
</evidence>
<dbReference type="PANTHER" id="PTHR33375">
    <property type="entry name" value="CHROMOSOME-PARTITIONING PROTEIN PARB-RELATED"/>
    <property type="match status" value="1"/>
</dbReference>
<dbReference type="AlphaFoldDB" id="A0A4R7YTK0"/>
<gene>
    <name evidence="4" type="ORF">C8C77_13823</name>
</gene>
<dbReference type="Pfam" id="PF02195">
    <property type="entry name" value="ParB_N"/>
    <property type="match status" value="1"/>
</dbReference>
<dbReference type="InterPro" id="IPR036086">
    <property type="entry name" value="ParB/Sulfiredoxin_sf"/>
</dbReference>
<dbReference type="InterPro" id="IPR050336">
    <property type="entry name" value="Chromosome_partition/occlusion"/>
</dbReference>
<dbReference type="InterPro" id="IPR004437">
    <property type="entry name" value="ParB/RepB/Spo0J"/>
</dbReference>
<proteinExistence type="inferred from homology"/>
<keyword evidence="2" id="KW-0159">Chromosome partition</keyword>